<sequence length="294" mass="31607">MMILLAAAVGCDAPSSTTSLLAAPVKEPKSGVLRQKLPAPASSVTVAGGGRYLIFHLPTLRQLSVFDVSERKIVKHLRIGADDILLAGGMDKLLLLARDHKLIQRWDLKSFKKELTLPLEETSTIDAFVMGAGSAGPALLITRKGARFYDPLTLKKVSFGQPENLWKAHPSSPLLIRASGDGTSFTAWAPGSSPSGIRLLTLMGKTHSVRSQHQSAGYLIPSPDGSLVLTSSGVYSQELTPLNKARFDGLRCLPTYHPAYIMGAKGVGPYYGQRSKAKPSLSFFTANDRQPLIT</sequence>
<proteinExistence type="predicted"/>
<evidence type="ECO:0008006" key="2">
    <source>
        <dbReference type="Google" id="ProtNLM"/>
    </source>
</evidence>
<accession>A0A382RBY2</accession>
<feature type="non-terminal residue" evidence="1">
    <location>
        <position position="294"/>
    </location>
</feature>
<dbReference type="InterPro" id="IPR011044">
    <property type="entry name" value="Quino_amine_DH_bsu"/>
</dbReference>
<protein>
    <recommendedName>
        <fullName evidence="2">WD40 repeat domain-containing protein</fullName>
    </recommendedName>
</protein>
<dbReference type="EMBL" id="UINC01120623">
    <property type="protein sequence ID" value="SVC95224.1"/>
    <property type="molecule type" value="Genomic_DNA"/>
</dbReference>
<gene>
    <name evidence="1" type="ORF">METZ01_LOCUS348078</name>
</gene>
<dbReference type="AlphaFoldDB" id="A0A382RBY2"/>
<evidence type="ECO:0000313" key="1">
    <source>
        <dbReference type="EMBL" id="SVC95224.1"/>
    </source>
</evidence>
<organism evidence="1">
    <name type="scientific">marine metagenome</name>
    <dbReference type="NCBI Taxonomy" id="408172"/>
    <lineage>
        <taxon>unclassified sequences</taxon>
        <taxon>metagenomes</taxon>
        <taxon>ecological metagenomes</taxon>
    </lineage>
</organism>
<dbReference type="SUPFAM" id="SSF50969">
    <property type="entry name" value="YVTN repeat-like/Quinoprotein amine dehydrogenase"/>
    <property type="match status" value="1"/>
</dbReference>
<name>A0A382RBY2_9ZZZZ</name>
<reference evidence="1" key="1">
    <citation type="submission" date="2018-05" db="EMBL/GenBank/DDBJ databases">
        <authorList>
            <person name="Lanie J.A."/>
            <person name="Ng W.-L."/>
            <person name="Kazmierczak K.M."/>
            <person name="Andrzejewski T.M."/>
            <person name="Davidsen T.M."/>
            <person name="Wayne K.J."/>
            <person name="Tettelin H."/>
            <person name="Glass J.I."/>
            <person name="Rusch D."/>
            <person name="Podicherti R."/>
            <person name="Tsui H.-C.T."/>
            <person name="Winkler M.E."/>
        </authorList>
    </citation>
    <scope>NUCLEOTIDE SEQUENCE</scope>
</reference>